<dbReference type="CDD" id="cd00054">
    <property type="entry name" value="EGF_CA"/>
    <property type="match status" value="1"/>
</dbReference>
<organism evidence="5 6">
    <name type="scientific">Madurella fahalii</name>
    <dbReference type="NCBI Taxonomy" id="1157608"/>
    <lineage>
        <taxon>Eukaryota</taxon>
        <taxon>Fungi</taxon>
        <taxon>Dikarya</taxon>
        <taxon>Ascomycota</taxon>
        <taxon>Pezizomycotina</taxon>
        <taxon>Sordariomycetes</taxon>
        <taxon>Sordariomycetidae</taxon>
        <taxon>Sordariales</taxon>
        <taxon>Sordariales incertae sedis</taxon>
        <taxon>Madurella</taxon>
    </lineage>
</organism>
<dbReference type="RefSeq" id="XP_070913984.1">
    <property type="nucleotide sequence ID" value="XM_071057883.1"/>
</dbReference>
<protein>
    <submittedName>
        <fullName evidence="5">EGF-like domain-containing protein</fullName>
    </submittedName>
</protein>
<feature type="compositionally biased region" description="Low complexity" evidence="1">
    <location>
        <begin position="370"/>
        <end position="381"/>
    </location>
</feature>
<feature type="compositionally biased region" description="Polar residues" evidence="1">
    <location>
        <begin position="169"/>
        <end position="183"/>
    </location>
</feature>
<feature type="compositionally biased region" description="Pro residues" evidence="1">
    <location>
        <begin position="113"/>
        <end position="130"/>
    </location>
</feature>
<feature type="region of interest" description="Disordered" evidence="1">
    <location>
        <begin position="1"/>
        <end position="350"/>
    </location>
</feature>
<feature type="compositionally biased region" description="Pro residues" evidence="1">
    <location>
        <begin position="188"/>
        <end position="199"/>
    </location>
</feature>
<dbReference type="PANTHER" id="PTHR17178">
    <property type="entry name" value="SECRETORY GRANULE PROTEOGLYCAN CORE PROTEIN"/>
    <property type="match status" value="1"/>
</dbReference>
<dbReference type="InterPro" id="IPR000742">
    <property type="entry name" value="EGF"/>
</dbReference>
<feature type="compositionally biased region" description="Basic and acidic residues" evidence="1">
    <location>
        <begin position="1"/>
        <end position="11"/>
    </location>
</feature>
<dbReference type="PROSITE" id="PS01186">
    <property type="entry name" value="EGF_2"/>
    <property type="match status" value="1"/>
</dbReference>
<keyword evidence="2" id="KW-0472">Membrane</keyword>
<gene>
    <name evidence="5" type="ORF">MFIFM68171_02461</name>
</gene>
<keyword evidence="2" id="KW-0812">Transmembrane</keyword>
<dbReference type="EMBL" id="BAAFSV010000001">
    <property type="protein sequence ID" value="GAB1312251.1"/>
    <property type="molecule type" value="Genomic_DNA"/>
</dbReference>
<dbReference type="PANTHER" id="PTHR17178:SF0">
    <property type="entry name" value="SERGLYCIN"/>
    <property type="match status" value="1"/>
</dbReference>
<dbReference type="GeneID" id="98173206"/>
<reference evidence="5 6" key="1">
    <citation type="submission" date="2024-09" db="EMBL/GenBank/DDBJ databases">
        <title>Itraconazole resistance in Madurella fahalii resulting from another homologue of gene encoding cytochrome P450 14-alpha sterol demethylase (CYP51).</title>
        <authorList>
            <person name="Yoshioka I."/>
            <person name="Fahal A.H."/>
            <person name="Kaneko S."/>
            <person name="Yaguchi T."/>
        </authorList>
    </citation>
    <scope>NUCLEOTIDE SEQUENCE [LARGE SCALE GENOMIC DNA]</scope>
    <source>
        <strain evidence="5 6">IFM 68171</strain>
    </source>
</reference>
<proteinExistence type="predicted"/>
<evidence type="ECO:0000256" key="2">
    <source>
        <dbReference type="SAM" id="Phobius"/>
    </source>
</evidence>
<accession>A0ABQ0G3D5</accession>
<evidence type="ECO:0000256" key="1">
    <source>
        <dbReference type="SAM" id="MobiDB-lite"/>
    </source>
</evidence>
<feature type="region of interest" description="Disordered" evidence="1">
    <location>
        <begin position="370"/>
        <end position="404"/>
    </location>
</feature>
<feature type="compositionally biased region" description="Polar residues" evidence="1">
    <location>
        <begin position="52"/>
        <end position="80"/>
    </location>
</feature>
<keyword evidence="6" id="KW-1185">Reference proteome</keyword>
<dbReference type="Proteomes" id="UP001628179">
    <property type="component" value="Unassembled WGS sequence"/>
</dbReference>
<name>A0ABQ0G3D5_9PEZI</name>
<sequence>MNPQDGRDMDRPPPPGSVRKARERAAAGLPREGASPPRGRVDEELQAARPSASRQPSLGPTAGQSRTQRPQAPFTLQTRDGQIGVAISRPTQVPQWPLQGPIIAPTQADGEPYQPPPGKSQPPPRPPRPSRVPSILDASKVQDPTPSFQYRPRSGRESSNQDLLAVPETPSTQSRPSTLSSVGTIPDFPLPVQMPPGPPRRSVNLGPPPSARRGASSFYSNASYVSPIPEESPRSRSHASFASSAAMPERWGTPSPGPSPDYPEPVFAEAIAEETGMPGYGDDDAEESRLVRSASIGKRAKPTLVSATAARGSDGADRGQRPGPHPIQTGPFKDGTGYIENSSSSSTIPTSLRLPIGAAVTADNMLSAYSSASADDPSSPSQRATPSPNPATAGRAYSRLSAIRRPPRLDIDAVRKAESRGSLTSLPDLIRRATRLAASLEKGRRPASRFDDLDDFSGLDDYGVDGEKHRSGLSDMLAAFPPPAHPAATQSRRSIRDSIREQVQSWPLPINFNRTLNTSQEAVPTSDSQRSGQKRRRRCCGLPLWGFIIVLIVVLILIAAAVVIPVEFFVIRPQNAEREAQEALQQCRQRLTCANGGTNVVNGGVCSCVCPSGFTGFDCTVVDDTGCTTLTLTGANNVNNVTVGDAIPRLIQQAQSNFSIPLSGSEVLAKLDEGNLSCSAENALVTFDGRSTRQDAPFARVAGQVGVNAAVVNGILFTTVTVMVGQFTTVTLGNPFAAASAPGDGSGQSGLGTTFRTIITAPGTTGFATTISVGRLTPTPTATSTVTTTMSMTSGAPLPSATFTVDETVLDFARVAVLFILQEDSLAEAEAAQVTLQRFFSSANAGLNPSSGGVSVEAARNVTVGNGKSVDLVDFVVDVGGPAGRVGGTSSADV</sequence>
<evidence type="ECO:0000259" key="4">
    <source>
        <dbReference type="PROSITE" id="PS01186"/>
    </source>
</evidence>
<feature type="domain" description="EGF-like" evidence="3 4">
    <location>
        <begin position="608"/>
        <end position="619"/>
    </location>
</feature>
<dbReference type="PROSITE" id="PS00022">
    <property type="entry name" value="EGF_1"/>
    <property type="match status" value="1"/>
</dbReference>
<evidence type="ECO:0000259" key="3">
    <source>
        <dbReference type="PROSITE" id="PS00022"/>
    </source>
</evidence>
<feature type="transmembrane region" description="Helical" evidence="2">
    <location>
        <begin position="544"/>
        <end position="571"/>
    </location>
</feature>
<keyword evidence="2" id="KW-1133">Transmembrane helix</keyword>
<evidence type="ECO:0000313" key="6">
    <source>
        <dbReference type="Proteomes" id="UP001628179"/>
    </source>
</evidence>
<comment type="caution">
    <text evidence="5">The sequence shown here is derived from an EMBL/GenBank/DDBJ whole genome shotgun (WGS) entry which is preliminary data.</text>
</comment>
<evidence type="ECO:0000313" key="5">
    <source>
        <dbReference type="EMBL" id="GAB1312251.1"/>
    </source>
</evidence>